<protein>
    <submittedName>
        <fullName evidence="2">Uncharacterized protein</fullName>
    </submittedName>
</protein>
<feature type="region of interest" description="Disordered" evidence="1">
    <location>
        <begin position="402"/>
        <end position="421"/>
    </location>
</feature>
<name>A0ABR3YYJ9_9PEZI</name>
<feature type="region of interest" description="Disordered" evidence="1">
    <location>
        <begin position="158"/>
        <end position="179"/>
    </location>
</feature>
<proteinExistence type="predicted"/>
<dbReference type="EMBL" id="JAWDJO010000108">
    <property type="protein sequence ID" value="KAL1893466.1"/>
    <property type="molecule type" value="Genomic_DNA"/>
</dbReference>
<dbReference type="Proteomes" id="UP001583280">
    <property type="component" value="Unassembled WGS sequence"/>
</dbReference>
<organism evidence="2 3">
    <name type="scientific">Ceratocystis pirilliformis</name>
    <dbReference type="NCBI Taxonomy" id="259994"/>
    <lineage>
        <taxon>Eukaryota</taxon>
        <taxon>Fungi</taxon>
        <taxon>Dikarya</taxon>
        <taxon>Ascomycota</taxon>
        <taxon>Pezizomycotina</taxon>
        <taxon>Sordariomycetes</taxon>
        <taxon>Hypocreomycetidae</taxon>
        <taxon>Microascales</taxon>
        <taxon>Ceratocystidaceae</taxon>
        <taxon>Ceratocystis</taxon>
    </lineage>
</organism>
<keyword evidence="3" id="KW-1185">Reference proteome</keyword>
<evidence type="ECO:0000313" key="3">
    <source>
        <dbReference type="Proteomes" id="UP001583280"/>
    </source>
</evidence>
<accession>A0ABR3YYJ9</accession>
<evidence type="ECO:0000256" key="1">
    <source>
        <dbReference type="SAM" id="MobiDB-lite"/>
    </source>
</evidence>
<evidence type="ECO:0000313" key="2">
    <source>
        <dbReference type="EMBL" id="KAL1893466.1"/>
    </source>
</evidence>
<gene>
    <name evidence="2" type="ORF">Cpir12675_004074</name>
</gene>
<feature type="compositionally biased region" description="Basic and acidic residues" evidence="1">
    <location>
        <begin position="330"/>
        <end position="339"/>
    </location>
</feature>
<feature type="compositionally biased region" description="Polar residues" evidence="1">
    <location>
        <begin position="511"/>
        <end position="521"/>
    </location>
</feature>
<comment type="caution">
    <text evidence="2">The sequence shown here is derived from an EMBL/GenBank/DDBJ whole genome shotgun (WGS) entry which is preliminary data.</text>
</comment>
<sequence>MSTYKQFLAAPNSSLLAPDASLHYITTTTTISGAGNIIKHLNTVSKQIKKKAESVLDEVNGRSASVVQLETTLEFVTSGGPYTPGLDDNFLADHTVSLPITHFVHYDAQGRITQIRQNWDQGALLKDLDIIGKSGRNWPISSYTDQLRLINNCIKNSGKAAPSYASEEPAPHQQRGRDNSALSLFRAREEIESEAMPAVASPYAGGRPQQRSLHQIVGTESDSDNELDRSNSPSRRRLAKAGASRSVAANRVFSEEELPPSPPRAETGRPQIHVKPDPSKYNHFDFDDFSTPQKVVPSRGSLSRDARHWENDPSDLPETPVAHGKAQPKPRRETEKHFDIEDDGPAIPRRNPRPRGAISNETQGLYENHVYREDGSAPTPGPRQVCGADMAHRQKDFQTNYKMTDIPGENTPQAKHAVPSDRKKVYENMEANWESTDVSPAPKGKESIRIAGDGMGSRKNLGSQTNDSGGIHISGDGMGGPKGTNRDWLFGGGGDEEPEEAKPKPKPRMANRNQPSEQWGF</sequence>
<feature type="region of interest" description="Disordered" evidence="1">
    <location>
        <begin position="432"/>
        <end position="521"/>
    </location>
</feature>
<feature type="region of interest" description="Disordered" evidence="1">
    <location>
        <begin position="200"/>
        <end position="387"/>
    </location>
</feature>
<reference evidence="2 3" key="1">
    <citation type="journal article" date="2024" name="IMA Fungus">
        <title>IMA Genome - F19 : A genome assembly and annotation guide to empower mycologists, including annotated draft genome sequences of Ceratocystis pirilliformis, Diaporthe australafricana, Fusarium ophioides, Paecilomyces lecythidis, and Sporothrix stenoceras.</title>
        <authorList>
            <person name="Aylward J."/>
            <person name="Wilson A.M."/>
            <person name="Visagie C.M."/>
            <person name="Spraker J."/>
            <person name="Barnes I."/>
            <person name="Buitendag C."/>
            <person name="Ceriani C."/>
            <person name="Del Mar Angel L."/>
            <person name="du Plessis D."/>
            <person name="Fuchs T."/>
            <person name="Gasser K."/>
            <person name="Kramer D."/>
            <person name="Li W."/>
            <person name="Munsamy K."/>
            <person name="Piso A."/>
            <person name="Price J.L."/>
            <person name="Sonnekus B."/>
            <person name="Thomas C."/>
            <person name="van der Nest A."/>
            <person name="van Dijk A."/>
            <person name="van Heerden A."/>
            <person name="van Vuuren N."/>
            <person name="Yilmaz N."/>
            <person name="Duong T.A."/>
            <person name="van der Merwe N.A."/>
            <person name="Wingfield M.J."/>
            <person name="Wingfield B.D."/>
        </authorList>
    </citation>
    <scope>NUCLEOTIDE SEQUENCE [LARGE SCALE GENOMIC DNA]</scope>
    <source>
        <strain evidence="2 3">CMW 12675</strain>
    </source>
</reference>
<feature type="compositionally biased region" description="Basic and acidic residues" evidence="1">
    <location>
        <begin position="302"/>
        <end position="311"/>
    </location>
</feature>
<feature type="compositionally biased region" description="Basic and acidic residues" evidence="1">
    <location>
        <begin position="274"/>
        <end position="286"/>
    </location>
</feature>
<dbReference type="Gene3D" id="3.10.450.50">
    <property type="match status" value="1"/>
</dbReference>